<keyword evidence="2" id="KW-0732">Signal</keyword>
<proteinExistence type="predicted"/>
<dbReference type="AlphaFoldDB" id="A0A9P1ITY0"/>
<feature type="chain" id="PRO_5040467263" evidence="2">
    <location>
        <begin position="23"/>
        <end position="149"/>
    </location>
</feature>
<keyword evidence="4" id="KW-1185">Reference proteome</keyword>
<dbReference type="Proteomes" id="UP001152747">
    <property type="component" value="Unassembled WGS sequence"/>
</dbReference>
<accession>A0A9P1ITY0</accession>
<reference evidence="3" key="1">
    <citation type="submission" date="2022-11" db="EMBL/GenBank/DDBJ databases">
        <authorList>
            <person name="Kikuchi T."/>
        </authorList>
    </citation>
    <scope>NUCLEOTIDE SEQUENCE</scope>
    <source>
        <strain evidence="3">PS1010</strain>
    </source>
</reference>
<sequence length="149" mass="16102">MNTRTVIVLAVCALLFVSSIDCKKVKKNAKEVKAKKEKVVKVEEPVVEAAPEVHAEVVPEVHAETVVEEVPVAAAAQKHRLSPPKSLKVTSAYEQCKLECRKARDAVQAKDYVEQLRQELTVAEAALAAEVENAPVAEASAVAPEATQH</sequence>
<name>A0A9P1ITY0_9PELO</name>
<evidence type="ECO:0000256" key="2">
    <source>
        <dbReference type="SAM" id="SignalP"/>
    </source>
</evidence>
<feature type="coiled-coil region" evidence="1">
    <location>
        <begin position="106"/>
        <end position="133"/>
    </location>
</feature>
<organism evidence="3 4">
    <name type="scientific">Caenorhabditis angaria</name>
    <dbReference type="NCBI Taxonomy" id="860376"/>
    <lineage>
        <taxon>Eukaryota</taxon>
        <taxon>Metazoa</taxon>
        <taxon>Ecdysozoa</taxon>
        <taxon>Nematoda</taxon>
        <taxon>Chromadorea</taxon>
        <taxon>Rhabditida</taxon>
        <taxon>Rhabditina</taxon>
        <taxon>Rhabditomorpha</taxon>
        <taxon>Rhabditoidea</taxon>
        <taxon>Rhabditidae</taxon>
        <taxon>Peloderinae</taxon>
        <taxon>Caenorhabditis</taxon>
    </lineage>
</organism>
<evidence type="ECO:0000313" key="3">
    <source>
        <dbReference type="EMBL" id="CAI5451157.1"/>
    </source>
</evidence>
<feature type="signal peptide" evidence="2">
    <location>
        <begin position="1"/>
        <end position="22"/>
    </location>
</feature>
<keyword evidence="1" id="KW-0175">Coiled coil</keyword>
<dbReference type="EMBL" id="CANHGI010000005">
    <property type="protein sequence ID" value="CAI5451157.1"/>
    <property type="molecule type" value="Genomic_DNA"/>
</dbReference>
<evidence type="ECO:0000256" key="1">
    <source>
        <dbReference type="SAM" id="Coils"/>
    </source>
</evidence>
<dbReference type="OrthoDB" id="5876270at2759"/>
<gene>
    <name evidence="3" type="ORF">CAMP_LOCUS13794</name>
</gene>
<protein>
    <submittedName>
        <fullName evidence="3">Uncharacterized protein</fullName>
    </submittedName>
</protein>
<comment type="caution">
    <text evidence="3">The sequence shown here is derived from an EMBL/GenBank/DDBJ whole genome shotgun (WGS) entry which is preliminary data.</text>
</comment>
<evidence type="ECO:0000313" key="4">
    <source>
        <dbReference type="Proteomes" id="UP001152747"/>
    </source>
</evidence>